<evidence type="ECO:0000259" key="6">
    <source>
        <dbReference type="Pfam" id="PF19289"/>
    </source>
</evidence>
<comment type="caution">
    <text evidence="7">The sequence shown here is derived from an EMBL/GenBank/DDBJ whole genome shotgun (WGS) entry which is preliminary data.</text>
</comment>
<evidence type="ECO:0000256" key="4">
    <source>
        <dbReference type="ARBA" id="ARBA00023049"/>
    </source>
</evidence>
<protein>
    <submittedName>
        <fullName evidence="7">TldD/PmbA family protein</fullName>
    </submittedName>
</protein>
<keyword evidence="8" id="KW-1185">Reference proteome</keyword>
<evidence type="ECO:0000313" key="7">
    <source>
        <dbReference type="EMBL" id="GAA1141170.1"/>
    </source>
</evidence>
<gene>
    <name evidence="7" type="ORF">GCM10009606_20830</name>
</gene>
<dbReference type="PANTHER" id="PTHR30624:SF10">
    <property type="entry name" value="CONSERVED PROTEIN"/>
    <property type="match status" value="1"/>
</dbReference>
<keyword evidence="4" id="KW-0482">Metalloprotease</keyword>
<dbReference type="EMBL" id="BAAAJE010000007">
    <property type="protein sequence ID" value="GAA1141170.1"/>
    <property type="molecule type" value="Genomic_DNA"/>
</dbReference>
<keyword evidence="2" id="KW-0645">Protease</keyword>
<dbReference type="Gene3D" id="3.30.2290.10">
    <property type="entry name" value="PmbA/TldD superfamily"/>
    <property type="match status" value="1"/>
</dbReference>
<accession>A0ABP4EWS9</accession>
<keyword evidence="3" id="KW-0378">Hydrolase</keyword>
<evidence type="ECO:0000313" key="8">
    <source>
        <dbReference type="Proteomes" id="UP001499979"/>
    </source>
</evidence>
<evidence type="ECO:0000256" key="2">
    <source>
        <dbReference type="ARBA" id="ARBA00022670"/>
    </source>
</evidence>
<dbReference type="SUPFAM" id="SSF111283">
    <property type="entry name" value="Putative modulator of DNA gyrase, PmbA/TldD"/>
    <property type="match status" value="1"/>
</dbReference>
<reference evidence="8" key="1">
    <citation type="journal article" date="2019" name="Int. J. Syst. Evol. Microbiol.">
        <title>The Global Catalogue of Microorganisms (GCM) 10K type strain sequencing project: providing services to taxonomists for standard genome sequencing and annotation.</title>
        <authorList>
            <consortium name="The Broad Institute Genomics Platform"/>
            <consortium name="The Broad Institute Genome Sequencing Center for Infectious Disease"/>
            <person name="Wu L."/>
            <person name="Ma J."/>
        </authorList>
    </citation>
    <scope>NUCLEOTIDE SEQUENCE [LARGE SCALE GENOMIC DNA]</scope>
    <source>
        <strain evidence="8">JCM 11813</strain>
    </source>
</reference>
<evidence type="ECO:0000256" key="1">
    <source>
        <dbReference type="ARBA" id="ARBA00005836"/>
    </source>
</evidence>
<dbReference type="InterPro" id="IPR035068">
    <property type="entry name" value="TldD/PmbA_N"/>
</dbReference>
<dbReference type="InterPro" id="IPR051463">
    <property type="entry name" value="Peptidase_U62_metallo"/>
</dbReference>
<feature type="domain" description="Metalloprotease TldD/E C-terminal" evidence="6">
    <location>
        <begin position="248"/>
        <end position="497"/>
    </location>
</feature>
<name>A0ABP4EWS9_9ACTN</name>
<organism evidence="7 8">
    <name type="scientific">Nocardioides aquiterrae</name>
    <dbReference type="NCBI Taxonomy" id="203799"/>
    <lineage>
        <taxon>Bacteria</taxon>
        <taxon>Bacillati</taxon>
        <taxon>Actinomycetota</taxon>
        <taxon>Actinomycetes</taxon>
        <taxon>Propionibacteriales</taxon>
        <taxon>Nocardioidaceae</taxon>
        <taxon>Nocardioides</taxon>
    </lineage>
</organism>
<dbReference type="InterPro" id="IPR002510">
    <property type="entry name" value="Metalloprtase-TldD/E_N"/>
</dbReference>
<comment type="similarity">
    <text evidence="1">Belongs to the peptidase U62 family.</text>
</comment>
<sequence>MSGPALDPTFTALPYRSLGDAALSRAAELGATHADFRFERVRYQNVVARDGVLQSASDSEDLGFAVRVIHGGAWGFASGVVLTAEEAVRVAETAVAVARVAAEMTTTPVEIAPEPVYDDVTWVSSYRQDPFEVPTRDKAALLVDWTERLRTGAAVDHASAHLLQVHECKYYADLAGTRTTQQRVRLHPGFEAMGAGADAFDSMASIAPPAGRGWEYLDGGPDSWDWDAEIEQVPELLAEKLKAPSVEPGTYDLVIHPSNLWLTIHESIGHATELDRALGYEANYAGTSFATPDLLGTLQYGSPVMNVTGDRIVEHGLATVGYDDEGVATQQWDIVRDGVFVGYQLDRVMGAAMPELNDGRSNGCAYADSPGHIPIQRMANVSLQPAPDGPSTAELIGRVERGLYVVGDKSWSIDMQRFNFQFTGQRFFRISDGELVGQVRDAAYQATTTEFWNSMEAVGGPDTWLLGGAFNCGKAQPGQVAAVSHGCPTSLFRDVRILNTTEEGGH</sequence>
<feature type="domain" description="Metalloprotease TldD/E N-terminal" evidence="5">
    <location>
        <begin position="34"/>
        <end position="98"/>
    </location>
</feature>
<evidence type="ECO:0000256" key="3">
    <source>
        <dbReference type="ARBA" id="ARBA00022801"/>
    </source>
</evidence>
<dbReference type="Pfam" id="PF19289">
    <property type="entry name" value="PmbA_TldD_3rd"/>
    <property type="match status" value="1"/>
</dbReference>
<dbReference type="Proteomes" id="UP001499979">
    <property type="component" value="Unassembled WGS sequence"/>
</dbReference>
<dbReference type="PANTHER" id="PTHR30624">
    <property type="entry name" value="UNCHARACTERIZED PROTEIN TLDD AND PMBA"/>
    <property type="match status" value="1"/>
</dbReference>
<dbReference type="InterPro" id="IPR045569">
    <property type="entry name" value="Metalloprtase-TldD/E_C"/>
</dbReference>
<proteinExistence type="inferred from homology"/>
<dbReference type="Pfam" id="PF01523">
    <property type="entry name" value="PmbA_TldD_1st"/>
    <property type="match status" value="1"/>
</dbReference>
<evidence type="ECO:0000259" key="5">
    <source>
        <dbReference type="Pfam" id="PF01523"/>
    </source>
</evidence>
<dbReference type="RefSeq" id="WP_343907459.1">
    <property type="nucleotide sequence ID" value="NZ_BAAAJE010000007.1"/>
</dbReference>
<dbReference type="InterPro" id="IPR036059">
    <property type="entry name" value="TldD/PmbA_sf"/>
</dbReference>